<gene>
    <name evidence="4" type="ORF">CAMP_LOCUS7028</name>
</gene>
<feature type="region of interest" description="Disordered" evidence="3">
    <location>
        <begin position="553"/>
        <end position="581"/>
    </location>
</feature>
<dbReference type="PANTHER" id="PTHR12269:SF1">
    <property type="entry name" value="EUKARYOTIC TRANSLATION INITIATION FACTOR 4E TRANSPORTER"/>
    <property type="match status" value="1"/>
</dbReference>
<dbReference type="EMBL" id="CANHGI010000003">
    <property type="protein sequence ID" value="CAI5444391.1"/>
    <property type="molecule type" value="Genomic_DNA"/>
</dbReference>
<feature type="compositionally biased region" description="Basic and acidic residues" evidence="3">
    <location>
        <begin position="177"/>
        <end position="190"/>
    </location>
</feature>
<proteinExistence type="predicted"/>
<dbReference type="Proteomes" id="UP001152747">
    <property type="component" value="Unassembled WGS sequence"/>
</dbReference>
<comment type="caution">
    <text evidence="4">The sequence shown here is derived from an EMBL/GenBank/DDBJ whole genome shotgun (WGS) entry which is preliminary data.</text>
</comment>
<accession>A0A9P1IFW7</accession>
<evidence type="ECO:0000256" key="2">
    <source>
        <dbReference type="ARBA" id="ARBA00022490"/>
    </source>
</evidence>
<evidence type="ECO:0000313" key="4">
    <source>
        <dbReference type="EMBL" id="CAI5444391.1"/>
    </source>
</evidence>
<dbReference type="GO" id="GO:0005634">
    <property type="term" value="C:nucleus"/>
    <property type="evidence" value="ECO:0007669"/>
    <property type="project" value="TreeGrafter"/>
</dbReference>
<sequence>MTSRLDEEELHPLVSSLLEGRLLPTATTANVPVKRYAREQMITLRTTKLSTTRPDNLSVDFNGDDGKFSPFKWLEYRWEIEGIKNRPISNKKIDSLCAGADDNTGLSPQRRAFSSGCRAPGDGEKSKDGEKDDRLGGHGKNWRNGSSGGSGGGAAGAGDKFMPKYVKAAYGQAVPRNEWKRSDNKNEARGANRFQTNSRRDDRAGSVSGSEKLPEWADGPTTMDDMIELRGFDEPKKGKKAKAQKKEKLTAIPDPNSASGSRPPSADLSKNKGNVESLEDSAIQSAETAYSGSSTGALPDSDHELAALLGVLDTNISKPKKESDEVAPIVGGSRLSRFFKKPTDPAVATEGLAGNDENVANPMIAKLLGQETPVEIKGGMRLEDIEKAIPNGNPLQDPSQQAEFLKNLQKLAKERQPSPPVSQIPPPQPPQMVPQQQIQLVADPALLASFVANPHLLGAHVENQLHQAVAAAMRANNGQQIPVQLQQQLKMAAMRNKIFLQQQTVAFAHFTQNMNGAAAGAAVQAAAQAQAQAHQAQQKVARGIPPSMIPASVQRQLHKKNEKPSSSSPSDEQQQQQGNAENDMAMHMKKLQMQHNYTQMVSAMNNGLGMAAWRPNGGAPQGGAQGGIPQNVQMLLAQQAAHQQQQQQQIRMMMGQKQAQQELMMNKLMQMQAMAQAQHAQQIHHQNVHNLAPGAERAHAHAQQQQSHGDINQVGPMQTPLEKLLASVGVEASQFTGSSSASDSIPRQIPHSIRPMTLEDIEKEMTATAAPQK</sequence>
<organism evidence="4 5">
    <name type="scientific">Caenorhabditis angaria</name>
    <dbReference type="NCBI Taxonomy" id="860376"/>
    <lineage>
        <taxon>Eukaryota</taxon>
        <taxon>Metazoa</taxon>
        <taxon>Ecdysozoa</taxon>
        <taxon>Nematoda</taxon>
        <taxon>Chromadorea</taxon>
        <taxon>Rhabditida</taxon>
        <taxon>Rhabditina</taxon>
        <taxon>Rhabditomorpha</taxon>
        <taxon>Rhabditoidea</taxon>
        <taxon>Rhabditidae</taxon>
        <taxon>Peloderinae</taxon>
        <taxon>Caenorhabditis</taxon>
    </lineage>
</organism>
<feature type="compositionally biased region" description="Basic and acidic residues" evidence="3">
    <location>
        <begin position="121"/>
        <end position="136"/>
    </location>
</feature>
<keyword evidence="2" id="KW-0963">Cytoplasm</keyword>
<reference evidence="4" key="1">
    <citation type="submission" date="2022-11" db="EMBL/GenBank/DDBJ databases">
        <authorList>
            <person name="Kikuchi T."/>
        </authorList>
    </citation>
    <scope>NUCLEOTIDE SEQUENCE</scope>
    <source>
        <strain evidence="4">PS1010</strain>
    </source>
</reference>
<feature type="compositionally biased region" description="Basic and acidic residues" evidence="3">
    <location>
        <begin position="227"/>
        <end position="236"/>
    </location>
</feature>
<dbReference type="AlphaFoldDB" id="A0A9P1IFW7"/>
<feature type="compositionally biased region" description="Gly residues" evidence="3">
    <location>
        <begin position="146"/>
        <end position="156"/>
    </location>
</feature>
<comment type="subcellular location">
    <subcellularLocation>
        <location evidence="1">Cytoplasm</location>
    </subcellularLocation>
</comment>
<dbReference type="GO" id="GO:0017148">
    <property type="term" value="P:negative regulation of translation"/>
    <property type="evidence" value="ECO:0007669"/>
    <property type="project" value="TreeGrafter"/>
</dbReference>
<dbReference type="Pfam" id="PF10477">
    <property type="entry name" value="EIF4E-T"/>
    <property type="match status" value="1"/>
</dbReference>
<keyword evidence="5" id="KW-1185">Reference proteome</keyword>
<feature type="compositionally biased region" description="Pro residues" evidence="3">
    <location>
        <begin position="417"/>
        <end position="432"/>
    </location>
</feature>
<dbReference type="InterPro" id="IPR018862">
    <property type="entry name" value="eIF4E-T"/>
</dbReference>
<feature type="region of interest" description="Disordered" evidence="3">
    <location>
        <begin position="413"/>
        <end position="432"/>
    </location>
</feature>
<dbReference type="GO" id="GO:0003729">
    <property type="term" value="F:mRNA binding"/>
    <property type="evidence" value="ECO:0007669"/>
    <property type="project" value="TreeGrafter"/>
</dbReference>
<evidence type="ECO:0000313" key="5">
    <source>
        <dbReference type="Proteomes" id="UP001152747"/>
    </source>
</evidence>
<feature type="compositionally biased region" description="Low complexity" evidence="3">
    <location>
        <begin position="565"/>
        <end position="577"/>
    </location>
</feature>
<protein>
    <submittedName>
        <fullName evidence="4">Uncharacterized protein</fullName>
    </submittedName>
</protein>
<dbReference type="PANTHER" id="PTHR12269">
    <property type="entry name" value="EUKARYOTIC TRANSLATION INITIATION FACTOR 4E TRANSPORTER"/>
    <property type="match status" value="1"/>
</dbReference>
<evidence type="ECO:0000256" key="1">
    <source>
        <dbReference type="ARBA" id="ARBA00004496"/>
    </source>
</evidence>
<feature type="compositionally biased region" description="Polar residues" evidence="3">
    <location>
        <begin position="282"/>
        <end position="296"/>
    </location>
</feature>
<name>A0A9P1IFW7_9PELO</name>
<dbReference type="OrthoDB" id="8916892at2759"/>
<feature type="region of interest" description="Disordered" evidence="3">
    <location>
        <begin position="177"/>
        <end position="300"/>
    </location>
</feature>
<evidence type="ECO:0000256" key="3">
    <source>
        <dbReference type="SAM" id="MobiDB-lite"/>
    </source>
</evidence>
<feature type="region of interest" description="Disordered" evidence="3">
    <location>
        <begin position="101"/>
        <end position="158"/>
    </location>
</feature>
<dbReference type="GO" id="GO:0036464">
    <property type="term" value="C:cytoplasmic ribonucleoprotein granule"/>
    <property type="evidence" value="ECO:0007669"/>
    <property type="project" value="UniProtKB-ARBA"/>
</dbReference>